<reference evidence="2 3" key="1">
    <citation type="submission" date="2021-06" db="EMBL/GenBank/DDBJ databases">
        <title>Caerostris darwini draft genome.</title>
        <authorList>
            <person name="Kono N."/>
            <person name="Arakawa K."/>
        </authorList>
    </citation>
    <scope>NUCLEOTIDE SEQUENCE [LARGE SCALE GENOMIC DNA]</scope>
</reference>
<feature type="region of interest" description="Disordered" evidence="1">
    <location>
        <begin position="1"/>
        <end position="78"/>
    </location>
</feature>
<dbReference type="EMBL" id="BPLQ01014506">
    <property type="protein sequence ID" value="GIY80394.1"/>
    <property type="molecule type" value="Genomic_DNA"/>
</dbReference>
<feature type="compositionally biased region" description="Polar residues" evidence="1">
    <location>
        <begin position="1"/>
        <end position="39"/>
    </location>
</feature>
<proteinExistence type="predicted"/>
<dbReference type="Proteomes" id="UP001054837">
    <property type="component" value="Unassembled WGS sequence"/>
</dbReference>
<protein>
    <submittedName>
        <fullName evidence="2">Uncharacterized protein</fullName>
    </submittedName>
</protein>
<comment type="caution">
    <text evidence="2">The sequence shown here is derived from an EMBL/GenBank/DDBJ whole genome shotgun (WGS) entry which is preliminary data.</text>
</comment>
<evidence type="ECO:0000313" key="3">
    <source>
        <dbReference type="Proteomes" id="UP001054837"/>
    </source>
</evidence>
<sequence>MQNCTHAHSSAVTSGSNKQGASPQPSSGDEADINSNLSRQLAPRQILPCQKEAHNGWKTRLRTKPTEACNNTAQQRPPALCTIPTSTFNGWF</sequence>
<dbReference type="AlphaFoldDB" id="A0AAV4WDU6"/>
<name>A0AAV4WDU6_9ARAC</name>
<keyword evidence="3" id="KW-1185">Reference proteome</keyword>
<gene>
    <name evidence="2" type="ORF">CDAR_412061</name>
</gene>
<evidence type="ECO:0000313" key="2">
    <source>
        <dbReference type="EMBL" id="GIY80394.1"/>
    </source>
</evidence>
<accession>A0AAV4WDU6</accession>
<organism evidence="2 3">
    <name type="scientific">Caerostris darwini</name>
    <dbReference type="NCBI Taxonomy" id="1538125"/>
    <lineage>
        <taxon>Eukaryota</taxon>
        <taxon>Metazoa</taxon>
        <taxon>Ecdysozoa</taxon>
        <taxon>Arthropoda</taxon>
        <taxon>Chelicerata</taxon>
        <taxon>Arachnida</taxon>
        <taxon>Araneae</taxon>
        <taxon>Araneomorphae</taxon>
        <taxon>Entelegynae</taxon>
        <taxon>Araneoidea</taxon>
        <taxon>Araneidae</taxon>
        <taxon>Caerostris</taxon>
    </lineage>
</organism>
<evidence type="ECO:0000256" key="1">
    <source>
        <dbReference type="SAM" id="MobiDB-lite"/>
    </source>
</evidence>